<accession>A0A0H5Q4Q7</accession>
<evidence type="ECO:0000313" key="1">
    <source>
        <dbReference type="EMBL" id="CRY97036.1"/>
    </source>
</evidence>
<organism evidence="1">
    <name type="scientific">uncultured prokaryote</name>
    <dbReference type="NCBI Taxonomy" id="198431"/>
    <lineage>
        <taxon>unclassified sequences</taxon>
        <taxon>environmental samples</taxon>
    </lineage>
</organism>
<keyword evidence="1" id="KW-0614">Plasmid</keyword>
<proteinExistence type="predicted"/>
<protein>
    <recommendedName>
        <fullName evidence="2">Cytoplasmic protein</fullName>
    </recommendedName>
</protein>
<evidence type="ECO:0008006" key="2">
    <source>
        <dbReference type="Google" id="ProtNLM"/>
    </source>
</evidence>
<reference evidence="1" key="2">
    <citation type="submission" date="2015-07" db="EMBL/GenBank/DDBJ databases">
        <title>Plasmids, circular viruses and viroids from rat gut.</title>
        <authorList>
            <person name="Jorgensen T.J."/>
            <person name="Hansen M.A."/>
            <person name="Xu Z."/>
            <person name="Tabak M.A."/>
            <person name="Sorensen S.J."/>
            <person name="Hansen L.H."/>
        </authorList>
    </citation>
    <scope>NUCLEOTIDE SEQUENCE</scope>
    <source>
        <plasmid evidence="1">pRGFK1355</plasmid>
    </source>
</reference>
<dbReference type="InterPro" id="IPR025528">
    <property type="entry name" value="BrnA_antitoxin"/>
</dbReference>
<geneLocation type="plasmid" evidence="1">
    <name>pRGFK1355</name>
</geneLocation>
<dbReference type="AlphaFoldDB" id="A0A0H5Q4Q7"/>
<sequence>MSRKTVSYTFDTLPPLTEKQRRDLEALATQPDDTIDLTDIPELTEAQLAEMRLAAHYRPVKKQITARVDADVLAWLKSQGKGYQSRMNAILRREMLEQRQAQAKASRR</sequence>
<dbReference type="EMBL" id="LN853917">
    <property type="protein sequence ID" value="CRY97036.1"/>
    <property type="molecule type" value="Genomic_DNA"/>
</dbReference>
<name>A0A0H5Q4Q7_9ZZZZ</name>
<dbReference type="Pfam" id="PF14384">
    <property type="entry name" value="BrnA_antitoxin"/>
    <property type="match status" value="1"/>
</dbReference>
<reference evidence="1" key="1">
    <citation type="submission" date="2015-06" db="EMBL/GenBank/DDBJ databases">
        <authorList>
            <person name="Joergensen T."/>
        </authorList>
    </citation>
    <scope>NUCLEOTIDE SEQUENCE</scope>
    <source>
        <plasmid evidence="1">pRGFK1355</plasmid>
    </source>
</reference>